<accession>A0ABV4F224</accession>
<keyword evidence="3" id="KW-1185">Reference proteome</keyword>
<protein>
    <submittedName>
        <fullName evidence="2">Uncharacterized protein</fullName>
    </submittedName>
</protein>
<evidence type="ECO:0000256" key="1">
    <source>
        <dbReference type="SAM" id="SignalP"/>
    </source>
</evidence>
<name>A0ABV4F224_BRAEL</name>
<keyword evidence="1" id="KW-0732">Signal</keyword>
<feature type="chain" id="PRO_5045140688" evidence="1">
    <location>
        <begin position="20"/>
        <end position="134"/>
    </location>
</feature>
<sequence>MKKVIAAFILGLVPFQAQAFIKYEPDLEPFKGRKVWVMNSGEEVQTDVEMSHFPRYCKWVGGTPVWEQKAANSYLLHCFRGDADNFVHFTAKGPRVDLDGGAKEGVKLKPVGLLGLTTDIQTNLPAMNEHNDKY</sequence>
<dbReference type="RefSeq" id="WP_259265683.1">
    <property type="nucleotide sequence ID" value="NZ_CP126026.1"/>
</dbReference>
<organism evidence="2 3">
    <name type="scientific">Bradyrhizobium elkanii</name>
    <dbReference type="NCBI Taxonomy" id="29448"/>
    <lineage>
        <taxon>Bacteria</taxon>
        <taxon>Pseudomonadati</taxon>
        <taxon>Pseudomonadota</taxon>
        <taxon>Alphaproteobacteria</taxon>
        <taxon>Hyphomicrobiales</taxon>
        <taxon>Nitrobacteraceae</taxon>
        <taxon>Bradyrhizobium</taxon>
    </lineage>
</organism>
<evidence type="ECO:0000313" key="2">
    <source>
        <dbReference type="EMBL" id="MEY9317489.1"/>
    </source>
</evidence>
<comment type="caution">
    <text evidence="2">The sequence shown here is derived from an EMBL/GenBank/DDBJ whole genome shotgun (WGS) entry which is preliminary data.</text>
</comment>
<reference evidence="2 3" key="1">
    <citation type="submission" date="2024-07" db="EMBL/GenBank/DDBJ databases">
        <title>Genomic Encyclopedia of Type Strains, Phase V (KMG-V): Genome sequencing to study the core and pangenomes of soil and plant-associated prokaryotes.</title>
        <authorList>
            <person name="Whitman W."/>
        </authorList>
    </citation>
    <scope>NUCLEOTIDE SEQUENCE [LARGE SCALE GENOMIC DNA]</scope>
    <source>
        <strain evidence="2 3">USDA 415</strain>
    </source>
</reference>
<dbReference type="EMBL" id="JBGBZA010000002">
    <property type="protein sequence ID" value="MEY9317489.1"/>
    <property type="molecule type" value="Genomic_DNA"/>
</dbReference>
<gene>
    <name evidence="2" type="ORF">ABIF29_004288</name>
</gene>
<dbReference type="Proteomes" id="UP001565471">
    <property type="component" value="Unassembled WGS sequence"/>
</dbReference>
<proteinExistence type="predicted"/>
<evidence type="ECO:0000313" key="3">
    <source>
        <dbReference type="Proteomes" id="UP001565471"/>
    </source>
</evidence>
<feature type="signal peptide" evidence="1">
    <location>
        <begin position="1"/>
        <end position="19"/>
    </location>
</feature>